<sequence length="197" mass="21271">MTLEPKETAADQVRALMLQKDSIENAIKHELETLKSNNCTMQTPLVDAEGFPRADIDVWEVRHARVRVIELRNDLKAIIDSIHKGLQGVFDPSLVLDKEREESSSSGPQGLDPFAKVTGVAPGSPAASAGLLREDLILSFGSLTKSSFSSSSLTPLANLVNANENRELLVRVLRSGDQVVTLTFVPRKGWGGAGLLG</sequence>
<comment type="caution">
    <text evidence="1">The sequence shown here is derived from an EMBL/GenBank/DDBJ whole genome shotgun (WGS) entry which is preliminary data.</text>
</comment>
<dbReference type="EMBL" id="MU274916">
    <property type="protein sequence ID" value="KAI0087800.1"/>
    <property type="molecule type" value="Genomic_DNA"/>
</dbReference>
<organism evidence="1 2">
    <name type="scientific">Irpex rosettiformis</name>
    <dbReference type="NCBI Taxonomy" id="378272"/>
    <lineage>
        <taxon>Eukaryota</taxon>
        <taxon>Fungi</taxon>
        <taxon>Dikarya</taxon>
        <taxon>Basidiomycota</taxon>
        <taxon>Agaricomycotina</taxon>
        <taxon>Agaricomycetes</taxon>
        <taxon>Polyporales</taxon>
        <taxon>Irpicaceae</taxon>
        <taxon>Irpex</taxon>
    </lineage>
</organism>
<dbReference type="Proteomes" id="UP001055072">
    <property type="component" value="Unassembled WGS sequence"/>
</dbReference>
<gene>
    <name evidence="1" type="ORF">BDY19DRAFT_953271</name>
</gene>
<accession>A0ACB8U0P2</accession>
<protein>
    <submittedName>
        <fullName evidence="1">Uncharacterized protein</fullName>
    </submittedName>
</protein>
<evidence type="ECO:0000313" key="1">
    <source>
        <dbReference type="EMBL" id="KAI0087800.1"/>
    </source>
</evidence>
<name>A0ACB8U0P2_9APHY</name>
<reference evidence="1" key="1">
    <citation type="journal article" date="2021" name="Environ. Microbiol.">
        <title>Gene family expansions and transcriptome signatures uncover fungal adaptations to wood decay.</title>
        <authorList>
            <person name="Hage H."/>
            <person name="Miyauchi S."/>
            <person name="Viragh M."/>
            <person name="Drula E."/>
            <person name="Min B."/>
            <person name="Chaduli D."/>
            <person name="Navarro D."/>
            <person name="Favel A."/>
            <person name="Norest M."/>
            <person name="Lesage-Meessen L."/>
            <person name="Balint B."/>
            <person name="Merenyi Z."/>
            <person name="de Eugenio L."/>
            <person name="Morin E."/>
            <person name="Martinez A.T."/>
            <person name="Baldrian P."/>
            <person name="Stursova M."/>
            <person name="Martinez M.J."/>
            <person name="Novotny C."/>
            <person name="Magnuson J.K."/>
            <person name="Spatafora J.W."/>
            <person name="Maurice S."/>
            <person name="Pangilinan J."/>
            <person name="Andreopoulos W."/>
            <person name="LaButti K."/>
            <person name="Hundley H."/>
            <person name="Na H."/>
            <person name="Kuo A."/>
            <person name="Barry K."/>
            <person name="Lipzen A."/>
            <person name="Henrissat B."/>
            <person name="Riley R."/>
            <person name="Ahrendt S."/>
            <person name="Nagy L.G."/>
            <person name="Grigoriev I.V."/>
            <person name="Martin F."/>
            <person name="Rosso M.N."/>
        </authorList>
    </citation>
    <scope>NUCLEOTIDE SEQUENCE</scope>
    <source>
        <strain evidence="1">CBS 384.51</strain>
    </source>
</reference>
<proteinExistence type="predicted"/>
<evidence type="ECO:0000313" key="2">
    <source>
        <dbReference type="Proteomes" id="UP001055072"/>
    </source>
</evidence>
<keyword evidence="2" id="KW-1185">Reference proteome</keyword>